<dbReference type="EMBL" id="PQFF01000156">
    <property type="protein sequence ID" value="RHZ78187.1"/>
    <property type="molecule type" value="Genomic_DNA"/>
</dbReference>
<accession>A0A397IT93</accession>
<keyword evidence="1" id="KW-0472">Membrane</keyword>
<organism evidence="2 3">
    <name type="scientific">Diversispora epigaea</name>
    <dbReference type="NCBI Taxonomy" id="1348612"/>
    <lineage>
        <taxon>Eukaryota</taxon>
        <taxon>Fungi</taxon>
        <taxon>Fungi incertae sedis</taxon>
        <taxon>Mucoromycota</taxon>
        <taxon>Glomeromycotina</taxon>
        <taxon>Glomeromycetes</taxon>
        <taxon>Diversisporales</taxon>
        <taxon>Diversisporaceae</taxon>
        <taxon>Diversispora</taxon>
    </lineage>
</organism>
<evidence type="ECO:0000256" key="1">
    <source>
        <dbReference type="SAM" id="Phobius"/>
    </source>
</evidence>
<sequence length="66" mass="7685">MTQDFTTINKQAKGNIYYKAFNEIIKALMDWSTAFSVMITITIVYVFSALVKLFSQLIRLCRLQEN</sequence>
<reference evidence="2 3" key="1">
    <citation type="submission" date="2018-08" db="EMBL/GenBank/DDBJ databases">
        <title>Genome and evolution of the arbuscular mycorrhizal fungus Diversispora epigaea (formerly Glomus versiforme) and its bacterial endosymbionts.</title>
        <authorList>
            <person name="Sun X."/>
            <person name="Fei Z."/>
            <person name="Harrison M."/>
        </authorList>
    </citation>
    <scope>NUCLEOTIDE SEQUENCE [LARGE SCALE GENOMIC DNA]</scope>
    <source>
        <strain evidence="2 3">IT104</strain>
    </source>
</reference>
<dbReference type="AlphaFoldDB" id="A0A397IT93"/>
<keyword evidence="3" id="KW-1185">Reference proteome</keyword>
<dbReference type="Proteomes" id="UP000266861">
    <property type="component" value="Unassembled WGS sequence"/>
</dbReference>
<evidence type="ECO:0000313" key="3">
    <source>
        <dbReference type="Proteomes" id="UP000266861"/>
    </source>
</evidence>
<comment type="caution">
    <text evidence="2">The sequence shown here is derived from an EMBL/GenBank/DDBJ whole genome shotgun (WGS) entry which is preliminary data.</text>
</comment>
<name>A0A397IT93_9GLOM</name>
<evidence type="ECO:0000313" key="2">
    <source>
        <dbReference type="EMBL" id="RHZ78187.1"/>
    </source>
</evidence>
<keyword evidence="1" id="KW-0812">Transmembrane</keyword>
<keyword evidence="1" id="KW-1133">Transmembrane helix</keyword>
<proteinExistence type="predicted"/>
<protein>
    <submittedName>
        <fullName evidence="2">Uncharacterized protein</fullName>
    </submittedName>
</protein>
<gene>
    <name evidence="2" type="ORF">Glove_166g249</name>
</gene>
<feature type="transmembrane region" description="Helical" evidence="1">
    <location>
        <begin position="31"/>
        <end position="54"/>
    </location>
</feature>